<keyword evidence="8" id="KW-1185">Reference proteome</keyword>
<accession>A0A8J7VT10</accession>
<dbReference type="PANTHER" id="PTHR33337">
    <property type="entry name" value="GFA DOMAIN-CONTAINING PROTEIN"/>
    <property type="match status" value="1"/>
</dbReference>
<keyword evidence="2" id="KW-0479">Metal-binding</keyword>
<evidence type="ECO:0000259" key="5">
    <source>
        <dbReference type="PROSITE" id="PS51891"/>
    </source>
</evidence>
<sequence length="146" mass="15659">MSAAEVVRATGGCLCGAVRLVAPQVSLHVDACHCAMCRRWSGGPLMAVDCGTALEIEGVEHVTVYDSSDWAQRGFCARCGTHLFFRMREGGGHFVPVGALDEPEGLRFTTPIFIDSKPGYYRFADETRTMTGAEVMAAFAGTPPNP</sequence>
<dbReference type="InterPro" id="IPR011057">
    <property type="entry name" value="Mss4-like_sf"/>
</dbReference>
<evidence type="ECO:0000256" key="1">
    <source>
        <dbReference type="ARBA" id="ARBA00005495"/>
    </source>
</evidence>
<keyword evidence="3" id="KW-0862">Zinc</keyword>
<evidence type="ECO:0000256" key="4">
    <source>
        <dbReference type="ARBA" id="ARBA00023239"/>
    </source>
</evidence>
<dbReference type="GO" id="GO:0016846">
    <property type="term" value="F:carbon-sulfur lyase activity"/>
    <property type="evidence" value="ECO:0007669"/>
    <property type="project" value="InterPro"/>
</dbReference>
<gene>
    <name evidence="7" type="ORF">KB893_015860</name>
    <name evidence="6" type="ORF">KB893_07785</name>
</gene>
<evidence type="ECO:0000313" key="8">
    <source>
        <dbReference type="Proteomes" id="UP000675747"/>
    </source>
</evidence>
<reference evidence="7 8" key="1">
    <citation type="journal article" date="2021" name="Microbiol. Resour. Announc.">
        <title>Draft Genome Sequence of Coralloluteibacterium stylophorae LMG 29479T.</title>
        <authorList>
            <person name="Karlyshev A.V."/>
            <person name="Kudryashova E.B."/>
            <person name="Ariskina E.V."/>
            <person name="Conroy A.P."/>
            <person name="Abidueva E.Y."/>
        </authorList>
    </citation>
    <scope>NUCLEOTIDE SEQUENCE [LARGE SCALE GENOMIC DNA]</scope>
    <source>
        <strain evidence="7 8">LMG 29479</strain>
    </source>
</reference>
<evidence type="ECO:0000313" key="7">
    <source>
        <dbReference type="EMBL" id="MBS7458616.1"/>
    </source>
</evidence>
<dbReference type="Gene3D" id="3.90.1590.10">
    <property type="entry name" value="glutathione-dependent formaldehyde- activating enzyme (gfa)"/>
    <property type="match status" value="1"/>
</dbReference>
<dbReference type="Pfam" id="PF04828">
    <property type="entry name" value="GFA"/>
    <property type="match status" value="1"/>
</dbReference>
<dbReference type="GO" id="GO:0046872">
    <property type="term" value="F:metal ion binding"/>
    <property type="evidence" value="ECO:0007669"/>
    <property type="project" value="UniProtKB-KW"/>
</dbReference>
<dbReference type="SUPFAM" id="SSF51316">
    <property type="entry name" value="Mss4-like"/>
    <property type="match status" value="1"/>
</dbReference>
<dbReference type="EMBL" id="JAGQFT020000012">
    <property type="protein sequence ID" value="MBS7458616.1"/>
    <property type="molecule type" value="Genomic_DNA"/>
</dbReference>
<dbReference type="EMBL" id="JAGQFT010000050">
    <property type="protein sequence ID" value="MBR0562412.1"/>
    <property type="molecule type" value="Genomic_DNA"/>
</dbReference>
<dbReference type="PANTHER" id="PTHR33337:SF40">
    <property type="entry name" value="CENP-V_GFA DOMAIN-CONTAINING PROTEIN-RELATED"/>
    <property type="match status" value="1"/>
</dbReference>
<evidence type="ECO:0000256" key="2">
    <source>
        <dbReference type="ARBA" id="ARBA00022723"/>
    </source>
</evidence>
<proteinExistence type="inferred from homology"/>
<evidence type="ECO:0000313" key="6">
    <source>
        <dbReference type="EMBL" id="MBR0562412.1"/>
    </source>
</evidence>
<dbReference type="InterPro" id="IPR006913">
    <property type="entry name" value="CENP-V/GFA"/>
</dbReference>
<dbReference type="PROSITE" id="PS51891">
    <property type="entry name" value="CENP_V_GFA"/>
    <property type="match status" value="1"/>
</dbReference>
<comment type="similarity">
    <text evidence="1">Belongs to the Gfa family.</text>
</comment>
<comment type="caution">
    <text evidence="6">The sequence shown here is derived from an EMBL/GenBank/DDBJ whole genome shotgun (WGS) entry which is preliminary data.</text>
</comment>
<feature type="domain" description="CENP-V/GFA" evidence="5">
    <location>
        <begin position="9"/>
        <end position="115"/>
    </location>
</feature>
<dbReference type="RefSeq" id="WP_211926356.1">
    <property type="nucleotide sequence ID" value="NZ_JAGQFT020000012.1"/>
</dbReference>
<name>A0A8J7VT10_9GAMM</name>
<dbReference type="Proteomes" id="UP000675747">
    <property type="component" value="Unassembled WGS sequence"/>
</dbReference>
<keyword evidence="4" id="KW-0456">Lyase</keyword>
<evidence type="ECO:0000256" key="3">
    <source>
        <dbReference type="ARBA" id="ARBA00022833"/>
    </source>
</evidence>
<organism evidence="6">
    <name type="scientific">Coralloluteibacterium stylophorae</name>
    <dbReference type="NCBI Taxonomy" id="1776034"/>
    <lineage>
        <taxon>Bacteria</taxon>
        <taxon>Pseudomonadati</taxon>
        <taxon>Pseudomonadota</taxon>
        <taxon>Gammaproteobacteria</taxon>
        <taxon>Lysobacterales</taxon>
        <taxon>Lysobacteraceae</taxon>
        <taxon>Coralloluteibacterium</taxon>
    </lineage>
</organism>
<protein>
    <submittedName>
        <fullName evidence="6">GFA family protein</fullName>
    </submittedName>
</protein>
<dbReference type="AlphaFoldDB" id="A0A8J7VT10"/>
<reference evidence="6" key="2">
    <citation type="submission" date="2021-04" db="EMBL/GenBank/DDBJ databases">
        <authorList>
            <person name="Karlyshev A.V."/>
        </authorList>
    </citation>
    <scope>NUCLEOTIDE SEQUENCE</scope>
    <source>
        <strain evidence="6">LMG 29479</strain>
    </source>
</reference>